<dbReference type="GO" id="GO:0004523">
    <property type="term" value="F:RNA-DNA hybrid ribonuclease activity"/>
    <property type="evidence" value="ECO:0007669"/>
    <property type="project" value="UniProtKB-EC"/>
</dbReference>
<dbReference type="AlphaFoldDB" id="A0AB33ZTR6"/>
<organism evidence="2 3">
    <name type="scientific">Lactobacillus gasseri</name>
    <dbReference type="NCBI Taxonomy" id="1596"/>
    <lineage>
        <taxon>Bacteria</taxon>
        <taxon>Bacillati</taxon>
        <taxon>Bacillota</taxon>
        <taxon>Bacilli</taxon>
        <taxon>Lactobacillales</taxon>
        <taxon>Lactobacillaceae</taxon>
        <taxon>Lactobacillus</taxon>
    </lineage>
</organism>
<accession>A0AB33ZTR6</accession>
<proteinExistence type="predicted"/>
<name>A0AB33ZTR6_LACGS</name>
<evidence type="ECO:0000313" key="3">
    <source>
        <dbReference type="Proteomes" id="UP000250668"/>
    </source>
</evidence>
<feature type="domain" description="RNase H type-1" evidence="1">
    <location>
        <begin position="81"/>
        <end position="219"/>
    </location>
</feature>
<dbReference type="GO" id="GO:0003676">
    <property type="term" value="F:nucleic acid binding"/>
    <property type="evidence" value="ECO:0007669"/>
    <property type="project" value="InterPro"/>
</dbReference>
<evidence type="ECO:0000259" key="1">
    <source>
        <dbReference type="PROSITE" id="PS50879"/>
    </source>
</evidence>
<dbReference type="EMBL" id="BEXJ01000001">
    <property type="protein sequence ID" value="GBA95166.1"/>
    <property type="molecule type" value="Genomic_DNA"/>
</dbReference>
<keyword evidence="2" id="KW-0378">Hydrolase</keyword>
<evidence type="ECO:0000313" key="2">
    <source>
        <dbReference type="EMBL" id="GBA95166.1"/>
    </source>
</evidence>
<dbReference type="Proteomes" id="UP000250668">
    <property type="component" value="Unassembled WGS sequence"/>
</dbReference>
<dbReference type="RefSeq" id="WP_095669720.1">
    <property type="nucleotide sequence ID" value="NZ_BEXJ01000001.1"/>
</dbReference>
<dbReference type="InterPro" id="IPR036397">
    <property type="entry name" value="RNaseH_sf"/>
</dbReference>
<dbReference type="InterPro" id="IPR002156">
    <property type="entry name" value="RNaseH_domain"/>
</dbReference>
<protein>
    <submittedName>
        <fullName evidence="2">Ribonuclease H</fullName>
        <ecNumber evidence="2">3.1.26.4</ecNumber>
    </submittedName>
</protein>
<dbReference type="Pfam" id="PF13456">
    <property type="entry name" value="RVT_3"/>
    <property type="match status" value="1"/>
</dbReference>
<dbReference type="Gene3D" id="3.30.420.10">
    <property type="entry name" value="Ribonuclease H-like superfamily/Ribonuclease H"/>
    <property type="match status" value="1"/>
</dbReference>
<gene>
    <name evidence="2" type="primary">rnh</name>
    <name evidence="2" type="ORF">LJCM1025_03720</name>
</gene>
<reference evidence="2 3" key="1">
    <citation type="journal article" date="2018" name="Int. J. Syst. Evol. Microbiol.">
        <title>Lactobacillus paragasseri sp. nov., a sister taxon of Lactobacillus gasseri, based on whole-genome sequence analyses.</title>
        <authorList>
            <person name="Tanizawa Y."/>
            <person name="Tada I."/>
            <person name="Kobayashi H."/>
            <person name="Endo A."/>
            <person name="Maeno S."/>
            <person name="Toyoda A."/>
            <person name="Arita M."/>
            <person name="Nakamura Y."/>
            <person name="Sakamoto M."/>
            <person name="Ohkuma M."/>
            <person name="Tohno M."/>
        </authorList>
    </citation>
    <scope>NUCLEOTIDE SEQUENCE [LARGE SCALE GENOMIC DNA]</scope>
    <source>
        <strain evidence="2 3">JCM 1025</strain>
    </source>
</reference>
<sequence>MSKRYYATVDAYTGETSMPNVEWKTIAPEIQEKTSLIYKGFDSKEEAEHFINRGYIEENTIDHQDSEAVDKEIEDRISSLSDDEAIIITDGSYNDTINKDIVGAGLIEFSKDNKEGKIYSVPGKNIENTKNVAGEILAVKKGIEWALNNQINRLDIYFDYIELVSWAYGHQPNYDISRDYYKLIENTNKRMKLVFHKVSADINAKYNKEAHRLAKDAVENYGK</sequence>
<dbReference type="SUPFAM" id="SSF53098">
    <property type="entry name" value="Ribonuclease H-like"/>
    <property type="match status" value="1"/>
</dbReference>
<comment type="caution">
    <text evidence="2">The sequence shown here is derived from an EMBL/GenBank/DDBJ whole genome shotgun (WGS) entry which is preliminary data.</text>
</comment>
<dbReference type="EC" id="3.1.26.4" evidence="2"/>
<dbReference type="PROSITE" id="PS50879">
    <property type="entry name" value="RNASE_H_1"/>
    <property type="match status" value="1"/>
</dbReference>
<dbReference type="InterPro" id="IPR012337">
    <property type="entry name" value="RNaseH-like_sf"/>
</dbReference>